<evidence type="ECO:0000256" key="3">
    <source>
        <dbReference type="ARBA" id="ARBA00022490"/>
    </source>
</evidence>
<dbReference type="PANTHER" id="PTHR10980:SF3">
    <property type="entry name" value="LD16419P"/>
    <property type="match status" value="1"/>
</dbReference>
<evidence type="ECO:0000256" key="2">
    <source>
        <dbReference type="ARBA" id="ARBA00009758"/>
    </source>
</evidence>
<comment type="subcellular location">
    <subcellularLocation>
        <location evidence="1">Cytoplasm</location>
    </subcellularLocation>
</comment>
<reference evidence="6" key="1">
    <citation type="journal article" date="2023" name="Genome Biol. Evol.">
        <title>First Whole Genome Sequence and Flow Cytometry Genome Size Data for the Lichen-Forming Fungus Ramalina farinacea (Ascomycota).</title>
        <authorList>
            <person name="Llewellyn T."/>
            <person name="Mian S."/>
            <person name="Hill R."/>
            <person name="Leitch I.J."/>
            <person name="Gaya E."/>
        </authorList>
    </citation>
    <scope>NUCLEOTIDE SEQUENCE</scope>
    <source>
        <strain evidence="6">LIQ254RAFAR</strain>
    </source>
</reference>
<gene>
    <name evidence="6" type="primary">RDI1</name>
    <name evidence="6" type="ORF">OHK93_005656</name>
</gene>
<dbReference type="EMBL" id="JAPUFD010000003">
    <property type="protein sequence ID" value="MDI1486428.1"/>
    <property type="molecule type" value="Genomic_DNA"/>
</dbReference>
<comment type="similarity">
    <text evidence="2">Belongs to the Rho GDI family.</text>
</comment>
<dbReference type="InterPro" id="IPR000406">
    <property type="entry name" value="Rho_GDI"/>
</dbReference>
<comment type="caution">
    <text evidence="6">The sequence shown here is derived from an EMBL/GenBank/DDBJ whole genome shotgun (WGS) entry which is preliminary data.</text>
</comment>
<evidence type="ECO:0000313" key="7">
    <source>
        <dbReference type="Proteomes" id="UP001161017"/>
    </source>
</evidence>
<keyword evidence="7" id="KW-1185">Reference proteome</keyword>
<evidence type="ECO:0000256" key="4">
    <source>
        <dbReference type="ARBA" id="ARBA00054143"/>
    </source>
</evidence>
<dbReference type="FunFam" id="2.70.50.30:FF:000001">
    <property type="entry name" value="Rho GDP-dissociation inhibitor 1"/>
    <property type="match status" value="1"/>
</dbReference>
<comment type="function">
    <text evidence="4">Regulates the GDP/GTP exchange reaction of the Rho proteins by inhibiting the dissociation of GDP from them, and the subsequent binding of GTP to them.</text>
</comment>
<dbReference type="Proteomes" id="UP001161017">
    <property type="component" value="Unassembled WGS sequence"/>
</dbReference>
<evidence type="ECO:0000256" key="5">
    <source>
        <dbReference type="ARBA" id="ARBA00071407"/>
    </source>
</evidence>
<dbReference type="SUPFAM" id="SSF81296">
    <property type="entry name" value="E set domains"/>
    <property type="match status" value="1"/>
</dbReference>
<dbReference type="PANTHER" id="PTHR10980">
    <property type="entry name" value="RHO GDP-DISSOCIATION INHIBITOR"/>
    <property type="match status" value="1"/>
</dbReference>
<accession>A0AA43QKK1</accession>
<keyword evidence="3" id="KW-0963">Cytoplasm</keyword>
<dbReference type="Gene3D" id="2.70.50.30">
    <property type="entry name" value="Coagulation Factor XIII, subunit A, domain 1"/>
    <property type="match status" value="1"/>
</dbReference>
<evidence type="ECO:0000256" key="1">
    <source>
        <dbReference type="ARBA" id="ARBA00004496"/>
    </source>
</evidence>
<dbReference type="GO" id="GO:0016020">
    <property type="term" value="C:membrane"/>
    <property type="evidence" value="ECO:0007669"/>
    <property type="project" value="TreeGrafter"/>
</dbReference>
<dbReference type="AlphaFoldDB" id="A0AA43QKK1"/>
<evidence type="ECO:0000313" key="6">
    <source>
        <dbReference type="EMBL" id="MDI1486428.1"/>
    </source>
</evidence>
<dbReference type="GO" id="GO:0007266">
    <property type="term" value="P:Rho protein signal transduction"/>
    <property type="evidence" value="ECO:0007669"/>
    <property type="project" value="InterPro"/>
</dbReference>
<sequence>MASQDDDLQASATEGYKIGEKKTVEEYAKLDQNDESLNRWKASLGISSSPPIAVDPKDQRRCVIKTLAMEAEGRPDINIDLTTPGSLESLKSKPFSIKEAAKFRMKANFVVQHDVLSGLKYLQVVKRKGIRVAKTEEMLGSYAPNTQEKPIYEKKFEEDEAPSGMLARGHYEAVSKFTDDDNKEHLKFEWSFDIAKDWK</sequence>
<dbReference type="Pfam" id="PF02115">
    <property type="entry name" value="Rho_GDI"/>
    <property type="match status" value="1"/>
</dbReference>
<protein>
    <recommendedName>
        <fullName evidence="5">Rho GDP-dissociation inhibitor</fullName>
    </recommendedName>
</protein>
<name>A0AA43QKK1_9LECA</name>
<dbReference type="PRINTS" id="PR00492">
    <property type="entry name" value="RHOGDI"/>
</dbReference>
<proteinExistence type="inferred from homology"/>
<dbReference type="InterPro" id="IPR024792">
    <property type="entry name" value="RhoGDI_dom_sf"/>
</dbReference>
<dbReference type="GO" id="GO:0005094">
    <property type="term" value="F:Rho GDP-dissociation inhibitor activity"/>
    <property type="evidence" value="ECO:0007669"/>
    <property type="project" value="InterPro"/>
</dbReference>
<dbReference type="GO" id="GO:0005829">
    <property type="term" value="C:cytosol"/>
    <property type="evidence" value="ECO:0007669"/>
    <property type="project" value="TreeGrafter"/>
</dbReference>
<organism evidence="6 7">
    <name type="scientific">Ramalina farinacea</name>
    <dbReference type="NCBI Taxonomy" id="258253"/>
    <lineage>
        <taxon>Eukaryota</taxon>
        <taxon>Fungi</taxon>
        <taxon>Dikarya</taxon>
        <taxon>Ascomycota</taxon>
        <taxon>Pezizomycotina</taxon>
        <taxon>Lecanoromycetes</taxon>
        <taxon>OSLEUM clade</taxon>
        <taxon>Lecanoromycetidae</taxon>
        <taxon>Lecanorales</taxon>
        <taxon>Lecanorineae</taxon>
        <taxon>Ramalinaceae</taxon>
        <taxon>Ramalina</taxon>
    </lineage>
</organism>
<dbReference type="InterPro" id="IPR014756">
    <property type="entry name" value="Ig_E-set"/>
</dbReference>